<keyword evidence="2" id="KW-0675">Receptor</keyword>
<sequence length="108" mass="11758">FASTLPSLYSLYPPSPACVCVCLRPSACVCLCLRPPASPCVQMRTDEEEEEEILRLREGGDAAAAVCRSPPSCSSRLPAYPPVFQVSNHASSPDPFLSLDPRRRPLPR</sequence>
<evidence type="ECO:0000256" key="1">
    <source>
        <dbReference type="SAM" id="MobiDB-lite"/>
    </source>
</evidence>
<name>A0A1D1XHA8_9ARAE</name>
<feature type="non-terminal residue" evidence="2">
    <location>
        <position position="108"/>
    </location>
</feature>
<dbReference type="AlphaFoldDB" id="A0A1D1XHA8"/>
<keyword evidence="2" id="KW-0808">Transferase</keyword>
<dbReference type="EMBL" id="GDJX01026275">
    <property type="protein sequence ID" value="JAT41661.1"/>
    <property type="molecule type" value="Transcribed_RNA"/>
</dbReference>
<evidence type="ECO:0000313" key="2">
    <source>
        <dbReference type="EMBL" id="JAT41661.1"/>
    </source>
</evidence>
<feature type="region of interest" description="Disordered" evidence="1">
    <location>
        <begin position="88"/>
        <end position="108"/>
    </location>
</feature>
<protein>
    <submittedName>
        <fullName evidence="2">Cysteine-rich receptor-like protein kinase 2</fullName>
    </submittedName>
</protein>
<accession>A0A1D1XHA8</accession>
<organism evidence="2">
    <name type="scientific">Anthurium amnicola</name>
    <dbReference type="NCBI Taxonomy" id="1678845"/>
    <lineage>
        <taxon>Eukaryota</taxon>
        <taxon>Viridiplantae</taxon>
        <taxon>Streptophyta</taxon>
        <taxon>Embryophyta</taxon>
        <taxon>Tracheophyta</taxon>
        <taxon>Spermatophyta</taxon>
        <taxon>Magnoliopsida</taxon>
        <taxon>Liliopsida</taxon>
        <taxon>Araceae</taxon>
        <taxon>Pothoideae</taxon>
        <taxon>Potheae</taxon>
        <taxon>Anthurium</taxon>
    </lineage>
</organism>
<proteinExistence type="predicted"/>
<dbReference type="GO" id="GO:0016301">
    <property type="term" value="F:kinase activity"/>
    <property type="evidence" value="ECO:0007669"/>
    <property type="project" value="UniProtKB-KW"/>
</dbReference>
<gene>
    <name evidence="2" type="primary">CRK2_5</name>
    <name evidence="2" type="ORF">g.126293</name>
</gene>
<feature type="non-terminal residue" evidence="2">
    <location>
        <position position="1"/>
    </location>
</feature>
<keyword evidence="2" id="KW-0418">Kinase</keyword>
<reference evidence="2" key="1">
    <citation type="submission" date="2015-07" db="EMBL/GenBank/DDBJ databases">
        <title>Transcriptome Assembly of Anthurium amnicola.</title>
        <authorList>
            <person name="Suzuki J."/>
        </authorList>
    </citation>
    <scope>NUCLEOTIDE SEQUENCE</scope>
</reference>